<keyword evidence="3" id="KW-1185">Reference proteome</keyword>
<dbReference type="RefSeq" id="WP_231484756.1">
    <property type="nucleotide sequence ID" value="NZ_BAAAZO010000009.1"/>
</dbReference>
<evidence type="ECO:0000313" key="2">
    <source>
        <dbReference type="EMBL" id="GAA3626137.1"/>
    </source>
</evidence>
<sequence length="122" mass="12503">MSHRHLDPGPLTAGLPAGWAHDAGQAITALQDALASDDGEGTTCPVCLGATLVRDHGPGLLDRVSTLTAGLAQVLREAAPEESSAGVPGETGPTDDRQEGVRGTLPTHRPEPPTTVRIDVSD</sequence>
<comment type="caution">
    <text evidence="2">The sequence shown here is derived from an EMBL/GenBank/DDBJ whole genome shotgun (WGS) entry which is preliminary data.</text>
</comment>
<proteinExistence type="predicted"/>
<evidence type="ECO:0000256" key="1">
    <source>
        <dbReference type="SAM" id="MobiDB-lite"/>
    </source>
</evidence>
<evidence type="ECO:0000313" key="3">
    <source>
        <dbReference type="Proteomes" id="UP001501074"/>
    </source>
</evidence>
<gene>
    <name evidence="2" type="ORF">GCM10022223_49220</name>
</gene>
<organism evidence="2 3">
    <name type="scientific">Kineosporia mesophila</name>
    <dbReference type="NCBI Taxonomy" id="566012"/>
    <lineage>
        <taxon>Bacteria</taxon>
        <taxon>Bacillati</taxon>
        <taxon>Actinomycetota</taxon>
        <taxon>Actinomycetes</taxon>
        <taxon>Kineosporiales</taxon>
        <taxon>Kineosporiaceae</taxon>
        <taxon>Kineosporia</taxon>
    </lineage>
</organism>
<accession>A0ABP7A768</accession>
<name>A0ABP7A768_9ACTN</name>
<dbReference type="Proteomes" id="UP001501074">
    <property type="component" value="Unassembled WGS sequence"/>
</dbReference>
<reference evidence="3" key="1">
    <citation type="journal article" date="2019" name="Int. J. Syst. Evol. Microbiol.">
        <title>The Global Catalogue of Microorganisms (GCM) 10K type strain sequencing project: providing services to taxonomists for standard genome sequencing and annotation.</title>
        <authorList>
            <consortium name="The Broad Institute Genomics Platform"/>
            <consortium name="The Broad Institute Genome Sequencing Center for Infectious Disease"/>
            <person name="Wu L."/>
            <person name="Ma J."/>
        </authorList>
    </citation>
    <scope>NUCLEOTIDE SEQUENCE [LARGE SCALE GENOMIC DNA]</scope>
    <source>
        <strain evidence="3">JCM 16902</strain>
    </source>
</reference>
<protein>
    <submittedName>
        <fullName evidence="2">Uncharacterized protein</fullName>
    </submittedName>
</protein>
<feature type="region of interest" description="Disordered" evidence="1">
    <location>
        <begin position="77"/>
        <end position="122"/>
    </location>
</feature>
<dbReference type="EMBL" id="BAAAZO010000009">
    <property type="protein sequence ID" value="GAA3626137.1"/>
    <property type="molecule type" value="Genomic_DNA"/>
</dbReference>